<dbReference type="Proteomes" id="UP001189429">
    <property type="component" value="Unassembled WGS sequence"/>
</dbReference>
<evidence type="ECO:0000256" key="1">
    <source>
        <dbReference type="SAM" id="MobiDB-lite"/>
    </source>
</evidence>
<dbReference type="EMBL" id="CAUYUJ010021638">
    <property type="protein sequence ID" value="CAK0906064.1"/>
    <property type="molecule type" value="Genomic_DNA"/>
</dbReference>
<comment type="caution">
    <text evidence="2">The sequence shown here is derived from an EMBL/GenBank/DDBJ whole genome shotgun (WGS) entry which is preliminary data.</text>
</comment>
<evidence type="ECO:0000313" key="2">
    <source>
        <dbReference type="EMBL" id="CAK0906064.1"/>
    </source>
</evidence>
<protein>
    <submittedName>
        <fullName evidence="2">Uncharacterized protein</fullName>
    </submittedName>
</protein>
<keyword evidence="3" id="KW-1185">Reference proteome</keyword>
<gene>
    <name evidence="2" type="ORF">PCOR1329_LOCUS81531</name>
</gene>
<feature type="region of interest" description="Disordered" evidence="1">
    <location>
        <begin position="221"/>
        <end position="264"/>
    </location>
</feature>
<organism evidence="2 3">
    <name type="scientific">Prorocentrum cordatum</name>
    <dbReference type="NCBI Taxonomy" id="2364126"/>
    <lineage>
        <taxon>Eukaryota</taxon>
        <taxon>Sar</taxon>
        <taxon>Alveolata</taxon>
        <taxon>Dinophyceae</taxon>
        <taxon>Prorocentrales</taxon>
        <taxon>Prorocentraceae</taxon>
        <taxon>Prorocentrum</taxon>
    </lineage>
</organism>
<accession>A0ABN9Y0V7</accession>
<sequence length="264" mass="30010">MNALRGMQQMQAGGMQRMMMFHHMKVMQQMQAMAAMHQRQQAHALYVAYQAQVLALRGRQRSDLSAHRGEHARATVRQQMAQLRAARQHQESQAQALVWQQMQQEMQQMYEQQEGDWTQVGSGMCGGDEWGAQWEGLGRTDRAEWRTVLGAIAWGTSMLQLEKQVRHVFTRAYLSRRLITPFKAYWAQRPPIGTRIFSVAMGDAPGPNTYRLRTVDPAWLNLRGRPPGNEDTTQDKAENRKAGREQFPDPGNDVGISTDSAGAE</sequence>
<name>A0ABN9Y0V7_9DINO</name>
<evidence type="ECO:0000313" key="3">
    <source>
        <dbReference type="Proteomes" id="UP001189429"/>
    </source>
</evidence>
<reference evidence="2" key="1">
    <citation type="submission" date="2023-10" db="EMBL/GenBank/DDBJ databases">
        <authorList>
            <person name="Chen Y."/>
            <person name="Shah S."/>
            <person name="Dougan E. K."/>
            <person name="Thang M."/>
            <person name="Chan C."/>
        </authorList>
    </citation>
    <scope>NUCLEOTIDE SEQUENCE [LARGE SCALE GENOMIC DNA]</scope>
</reference>
<feature type="compositionally biased region" description="Basic and acidic residues" evidence="1">
    <location>
        <begin position="233"/>
        <end position="247"/>
    </location>
</feature>
<feature type="compositionally biased region" description="Polar residues" evidence="1">
    <location>
        <begin position="255"/>
        <end position="264"/>
    </location>
</feature>
<proteinExistence type="predicted"/>